<feature type="domain" description="RRM" evidence="6">
    <location>
        <begin position="152"/>
        <end position="230"/>
    </location>
</feature>
<dbReference type="InterPro" id="IPR000504">
    <property type="entry name" value="RRM_dom"/>
</dbReference>
<keyword evidence="3" id="KW-0539">Nucleus</keyword>
<dbReference type="Proteomes" id="UP000222788">
    <property type="component" value="Unassembled WGS sequence"/>
</dbReference>
<evidence type="ECO:0000256" key="1">
    <source>
        <dbReference type="ARBA" id="ARBA00004604"/>
    </source>
</evidence>
<feature type="region of interest" description="Disordered" evidence="5">
    <location>
        <begin position="1"/>
        <end position="100"/>
    </location>
</feature>
<protein>
    <submittedName>
        <fullName evidence="7">Putative RNA-binding protein</fullName>
    </submittedName>
</protein>
<evidence type="ECO:0000313" key="7">
    <source>
        <dbReference type="EMBL" id="PHH55793.1"/>
    </source>
</evidence>
<dbReference type="InterPro" id="IPR012677">
    <property type="entry name" value="Nucleotide-bd_a/b_plait_sf"/>
</dbReference>
<dbReference type="InterPro" id="IPR035979">
    <property type="entry name" value="RBD_domain_sf"/>
</dbReference>
<name>A0A2C5XIT9_9PEZI</name>
<evidence type="ECO:0000256" key="3">
    <source>
        <dbReference type="ARBA" id="ARBA00023242"/>
    </source>
</evidence>
<feature type="compositionally biased region" description="Basic and acidic residues" evidence="5">
    <location>
        <begin position="63"/>
        <end position="77"/>
    </location>
</feature>
<evidence type="ECO:0000256" key="5">
    <source>
        <dbReference type="SAM" id="MobiDB-lite"/>
    </source>
</evidence>
<dbReference type="GO" id="GO:0003723">
    <property type="term" value="F:RNA binding"/>
    <property type="evidence" value="ECO:0007669"/>
    <property type="project" value="UniProtKB-UniRule"/>
</dbReference>
<organism evidence="7 8">
    <name type="scientific">Ceratocystis fimbriata CBS 114723</name>
    <dbReference type="NCBI Taxonomy" id="1035309"/>
    <lineage>
        <taxon>Eukaryota</taxon>
        <taxon>Fungi</taxon>
        <taxon>Dikarya</taxon>
        <taxon>Ascomycota</taxon>
        <taxon>Pezizomycotina</taxon>
        <taxon>Sordariomycetes</taxon>
        <taxon>Hypocreomycetidae</taxon>
        <taxon>Microascales</taxon>
        <taxon>Ceratocystidaceae</taxon>
        <taxon>Ceratocystis</taxon>
    </lineage>
</organism>
<dbReference type="Gene3D" id="3.30.70.330">
    <property type="match status" value="1"/>
</dbReference>
<dbReference type="AlphaFoldDB" id="A0A2C5XIT9"/>
<feature type="compositionally biased region" description="Polar residues" evidence="5">
    <location>
        <begin position="363"/>
        <end position="372"/>
    </location>
</feature>
<dbReference type="SUPFAM" id="SSF54928">
    <property type="entry name" value="RNA-binding domain, RBD"/>
    <property type="match status" value="1"/>
</dbReference>
<dbReference type="SMART" id="SM00360">
    <property type="entry name" value="RRM"/>
    <property type="match status" value="1"/>
</dbReference>
<dbReference type="STRING" id="1035309.A0A2C5XIT9"/>
<dbReference type="PANTHER" id="PTHR46754">
    <property type="entry name" value="MKI67 FHA DOMAIN-INTERACTING NUCLEOLAR PHOSPHOPROTEIN"/>
    <property type="match status" value="1"/>
</dbReference>
<dbReference type="OrthoDB" id="21467at2759"/>
<dbReference type="CDD" id="cd12307">
    <property type="entry name" value="RRM_NIFK_like"/>
    <property type="match status" value="1"/>
</dbReference>
<dbReference type="EMBL" id="APWK03000008">
    <property type="protein sequence ID" value="PHH55793.1"/>
    <property type="molecule type" value="Genomic_DNA"/>
</dbReference>
<evidence type="ECO:0000313" key="8">
    <source>
        <dbReference type="Proteomes" id="UP000222788"/>
    </source>
</evidence>
<dbReference type="Pfam" id="PF00076">
    <property type="entry name" value="RRM_1"/>
    <property type="match status" value="1"/>
</dbReference>
<sequence>MAPELRKRNAASASPAVVKTTPIKNKRKAAEDSSPAVAKKPKASSKSTPKEKSTPNSKKIKASKPEPEPKPEPKADAMDVDEDETATVADITIQDEDVEEEVDAELQALAAGLDSDNDAPSKSTFKAGQDVGKIPSIKAKKSVKSHEKEKPGVVYIGRIPHGFYENEMKQYFGQFGPILRLRMSRNKRTGASKHFAFIEFREESTASIVAKTMDNYLLFGHILKCKVVPTEKLHADVWKGANKRFKKIPYNKMEALSLKKPKTESNWTKRVERENQKRLENAKKLKAIGYSYKPTVAKNATVPPAIENADAPKAIEEKESVAMEETQPVAKQEPSEPAQEKETKPTPKKGKASPNPKAKASPKTAQKPTRASTRNKKVAA</sequence>
<keyword evidence="2 4" id="KW-0694">RNA-binding</keyword>
<feature type="region of interest" description="Disordered" evidence="5">
    <location>
        <begin position="303"/>
        <end position="380"/>
    </location>
</feature>
<evidence type="ECO:0000259" key="6">
    <source>
        <dbReference type="PROSITE" id="PS50102"/>
    </source>
</evidence>
<keyword evidence="8" id="KW-1185">Reference proteome</keyword>
<reference evidence="7 8" key="1">
    <citation type="journal article" date="2013" name="Fungal Biol.">
        <title>Analysis of microsatellite markers in the genome of the plant pathogen Ceratocystis fimbriata.</title>
        <authorList>
            <person name="Simpson M.C."/>
            <person name="Wilken P.M."/>
            <person name="Coetzee M.P."/>
            <person name="Wingfield M.J."/>
            <person name="Wingfield B.D."/>
        </authorList>
    </citation>
    <scope>NUCLEOTIDE SEQUENCE [LARGE SCALE GENOMIC DNA]</scope>
    <source>
        <strain evidence="7 8">CBS 114723</strain>
    </source>
</reference>
<evidence type="ECO:0000256" key="4">
    <source>
        <dbReference type="PROSITE-ProRule" id="PRU00176"/>
    </source>
</evidence>
<dbReference type="GO" id="GO:0005730">
    <property type="term" value="C:nucleolus"/>
    <property type="evidence" value="ECO:0007669"/>
    <property type="project" value="UniProtKB-SubCell"/>
</dbReference>
<reference evidence="7 8" key="2">
    <citation type="journal article" date="2013" name="IMA Fungus">
        <title>IMA Genome-F 1: Ceratocystis fimbriata: Draft nuclear genome sequence for the plant pathogen, Ceratocystis fimbriata.</title>
        <authorList>
            <person name="Wilken P.M."/>
            <person name="Steenkamp E.T."/>
            <person name="Wingfield M.J."/>
            <person name="de Beer Z.W."/>
            <person name="Wingfield B.D."/>
        </authorList>
    </citation>
    <scope>NUCLEOTIDE SEQUENCE [LARGE SCALE GENOMIC DNA]</scope>
    <source>
        <strain evidence="7 8">CBS 114723</strain>
    </source>
</reference>
<comment type="caution">
    <text evidence="7">The sequence shown here is derived from an EMBL/GenBank/DDBJ whole genome shotgun (WGS) entry which is preliminary data.</text>
</comment>
<evidence type="ECO:0000256" key="2">
    <source>
        <dbReference type="ARBA" id="ARBA00022884"/>
    </source>
</evidence>
<gene>
    <name evidence="7" type="ORF">CFIMG_000345RA</name>
</gene>
<proteinExistence type="predicted"/>
<comment type="subcellular location">
    <subcellularLocation>
        <location evidence="1">Nucleus</location>
        <location evidence="1">Nucleolus</location>
    </subcellularLocation>
</comment>
<accession>A0A2C5XIT9</accession>
<dbReference type="PROSITE" id="PS50102">
    <property type="entry name" value="RRM"/>
    <property type="match status" value="1"/>
</dbReference>